<dbReference type="OrthoDB" id="4387771at2759"/>
<dbReference type="EMBL" id="ML987221">
    <property type="protein sequence ID" value="KAF2240279.1"/>
    <property type="molecule type" value="Genomic_DNA"/>
</dbReference>
<organism evidence="2 3">
    <name type="scientific">Trematosphaeria pertusa</name>
    <dbReference type="NCBI Taxonomy" id="390896"/>
    <lineage>
        <taxon>Eukaryota</taxon>
        <taxon>Fungi</taxon>
        <taxon>Dikarya</taxon>
        <taxon>Ascomycota</taxon>
        <taxon>Pezizomycotina</taxon>
        <taxon>Dothideomycetes</taxon>
        <taxon>Pleosporomycetidae</taxon>
        <taxon>Pleosporales</taxon>
        <taxon>Massarineae</taxon>
        <taxon>Trematosphaeriaceae</taxon>
        <taxon>Trematosphaeria</taxon>
    </lineage>
</organism>
<dbReference type="AlphaFoldDB" id="A0A6A6HQX6"/>
<sequence>MSKVWKKFEKHLFDSGNWTKLFNKHSPGQRVYPPNTKTQNAEHQVNSEATNTALKKYVSKYGTHSNVAAAKIPVDVPDDKQEEVVKDLVADFRKKFSSKIG</sequence>
<dbReference type="GeneID" id="54585739"/>
<evidence type="ECO:0000256" key="1">
    <source>
        <dbReference type="SAM" id="MobiDB-lite"/>
    </source>
</evidence>
<feature type="compositionally biased region" description="Polar residues" evidence="1">
    <location>
        <begin position="35"/>
        <end position="47"/>
    </location>
</feature>
<proteinExistence type="predicted"/>
<dbReference type="RefSeq" id="XP_033675283.1">
    <property type="nucleotide sequence ID" value="XM_033832409.1"/>
</dbReference>
<gene>
    <name evidence="2" type="ORF">BU26DRAFT_556948</name>
</gene>
<feature type="region of interest" description="Disordered" evidence="1">
    <location>
        <begin position="24"/>
        <end position="47"/>
    </location>
</feature>
<evidence type="ECO:0000313" key="2">
    <source>
        <dbReference type="EMBL" id="KAF2240279.1"/>
    </source>
</evidence>
<keyword evidence="3" id="KW-1185">Reference proteome</keyword>
<name>A0A6A6HQX6_9PLEO</name>
<reference evidence="2" key="1">
    <citation type="journal article" date="2020" name="Stud. Mycol.">
        <title>101 Dothideomycetes genomes: a test case for predicting lifestyles and emergence of pathogens.</title>
        <authorList>
            <person name="Haridas S."/>
            <person name="Albert R."/>
            <person name="Binder M."/>
            <person name="Bloem J."/>
            <person name="Labutti K."/>
            <person name="Salamov A."/>
            <person name="Andreopoulos B."/>
            <person name="Baker S."/>
            <person name="Barry K."/>
            <person name="Bills G."/>
            <person name="Bluhm B."/>
            <person name="Cannon C."/>
            <person name="Castanera R."/>
            <person name="Culley D."/>
            <person name="Daum C."/>
            <person name="Ezra D."/>
            <person name="Gonzalez J."/>
            <person name="Henrissat B."/>
            <person name="Kuo A."/>
            <person name="Liang C."/>
            <person name="Lipzen A."/>
            <person name="Lutzoni F."/>
            <person name="Magnuson J."/>
            <person name="Mondo S."/>
            <person name="Nolan M."/>
            <person name="Ohm R."/>
            <person name="Pangilinan J."/>
            <person name="Park H.-J."/>
            <person name="Ramirez L."/>
            <person name="Alfaro M."/>
            <person name="Sun H."/>
            <person name="Tritt A."/>
            <person name="Yoshinaga Y."/>
            <person name="Zwiers L.-H."/>
            <person name="Turgeon B."/>
            <person name="Goodwin S."/>
            <person name="Spatafora J."/>
            <person name="Crous P."/>
            <person name="Grigoriev I."/>
        </authorList>
    </citation>
    <scope>NUCLEOTIDE SEQUENCE</scope>
    <source>
        <strain evidence="2">CBS 122368</strain>
    </source>
</reference>
<accession>A0A6A6HQX6</accession>
<protein>
    <submittedName>
        <fullName evidence="2">Uncharacterized protein</fullName>
    </submittedName>
</protein>
<dbReference type="Proteomes" id="UP000800094">
    <property type="component" value="Unassembled WGS sequence"/>
</dbReference>
<evidence type="ECO:0000313" key="3">
    <source>
        <dbReference type="Proteomes" id="UP000800094"/>
    </source>
</evidence>